<dbReference type="EMBL" id="JASBWV010000010">
    <property type="protein sequence ID" value="KAJ9124513.1"/>
    <property type="molecule type" value="Genomic_DNA"/>
</dbReference>
<dbReference type="Proteomes" id="UP001234202">
    <property type="component" value="Unassembled WGS sequence"/>
</dbReference>
<evidence type="ECO:0000313" key="1">
    <source>
        <dbReference type="EMBL" id="KAJ9124513.1"/>
    </source>
</evidence>
<organism evidence="1 2">
    <name type="scientific">Naganishia onofrii</name>
    <dbReference type="NCBI Taxonomy" id="1851511"/>
    <lineage>
        <taxon>Eukaryota</taxon>
        <taxon>Fungi</taxon>
        <taxon>Dikarya</taxon>
        <taxon>Basidiomycota</taxon>
        <taxon>Agaricomycotina</taxon>
        <taxon>Tremellomycetes</taxon>
        <taxon>Filobasidiales</taxon>
        <taxon>Filobasidiaceae</taxon>
        <taxon>Naganishia</taxon>
    </lineage>
</organism>
<evidence type="ECO:0000313" key="2">
    <source>
        <dbReference type="Proteomes" id="UP001234202"/>
    </source>
</evidence>
<protein>
    <submittedName>
        <fullName evidence="1">Uncharacterized protein</fullName>
    </submittedName>
</protein>
<proteinExistence type="predicted"/>
<gene>
    <name evidence="1" type="ORF">QFC24_003304</name>
</gene>
<keyword evidence="2" id="KW-1185">Reference proteome</keyword>
<name>A0ACC2XKY5_9TREE</name>
<reference evidence="1" key="1">
    <citation type="submission" date="2023-04" db="EMBL/GenBank/DDBJ databases">
        <title>Draft Genome sequencing of Naganishia species isolated from polar environments using Oxford Nanopore Technology.</title>
        <authorList>
            <person name="Leo P."/>
            <person name="Venkateswaran K."/>
        </authorList>
    </citation>
    <scope>NUCLEOTIDE SEQUENCE</scope>
    <source>
        <strain evidence="1">DBVPG 5303</strain>
    </source>
</reference>
<sequence length="365" mass="41450">MQAARTLSELLQFYPFEDAELIANLPTDHWFNIHFSLLTRAPYRQELYMEIPPAGLLSGIEAVDGNGAGSSGTQINQNGIQSAQTMEQIGHEGVSGGSMSDIAVVDDNMNRTHDVNSVTAVNRHSVLMPVNDTNDHVIQLQHPNTPVAHNNVDQAVPVAPFVAAEAEIQALNDEQREDDEDNLPGPEANHIMNNGTIFEGIYVPTTGTDRQRLIEFYRNEIINDEVHDLANLHGLVNIATNANDLELLEMQDAIHTNGHRVPQFHLHVNDIRRHDWDRTGNCIYTVRVEGRPFRGDALSLQARLFGVRMALWNYWAHRPTVNAANIHFYVNHFGIFGFYQAIMWHHLHENRWLVLWYRRRASRRG</sequence>
<accession>A0ACC2XKY5</accession>
<comment type="caution">
    <text evidence="1">The sequence shown here is derived from an EMBL/GenBank/DDBJ whole genome shotgun (WGS) entry which is preliminary data.</text>
</comment>